<dbReference type="EMBL" id="MRZV01000168">
    <property type="protein sequence ID" value="PIK56639.1"/>
    <property type="molecule type" value="Genomic_DNA"/>
</dbReference>
<keyword evidence="3" id="KW-1185">Reference proteome</keyword>
<dbReference type="Proteomes" id="UP000230750">
    <property type="component" value="Unassembled WGS sequence"/>
</dbReference>
<gene>
    <name evidence="2" type="ORF">BSL78_06425</name>
</gene>
<proteinExistence type="predicted"/>
<organism evidence="2 3">
    <name type="scientific">Stichopus japonicus</name>
    <name type="common">Sea cucumber</name>
    <dbReference type="NCBI Taxonomy" id="307972"/>
    <lineage>
        <taxon>Eukaryota</taxon>
        <taxon>Metazoa</taxon>
        <taxon>Echinodermata</taxon>
        <taxon>Eleutherozoa</taxon>
        <taxon>Echinozoa</taxon>
        <taxon>Holothuroidea</taxon>
        <taxon>Aspidochirotacea</taxon>
        <taxon>Aspidochirotida</taxon>
        <taxon>Stichopodidae</taxon>
        <taxon>Apostichopus</taxon>
    </lineage>
</organism>
<accession>A0A2G8L8Q2</accession>
<evidence type="ECO:0000313" key="3">
    <source>
        <dbReference type="Proteomes" id="UP000230750"/>
    </source>
</evidence>
<dbReference type="AlphaFoldDB" id="A0A2G8L8Q2"/>
<comment type="caution">
    <text evidence="2">The sequence shown here is derived from an EMBL/GenBank/DDBJ whole genome shotgun (WGS) entry which is preliminary data.</text>
</comment>
<protein>
    <submittedName>
        <fullName evidence="2">Uncharacterized protein</fullName>
    </submittedName>
</protein>
<evidence type="ECO:0000256" key="1">
    <source>
        <dbReference type="SAM" id="MobiDB-lite"/>
    </source>
</evidence>
<evidence type="ECO:0000313" key="2">
    <source>
        <dbReference type="EMBL" id="PIK56639.1"/>
    </source>
</evidence>
<reference evidence="2 3" key="1">
    <citation type="journal article" date="2017" name="PLoS Biol.">
        <title>The sea cucumber genome provides insights into morphological evolution and visceral regeneration.</title>
        <authorList>
            <person name="Zhang X."/>
            <person name="Sun L."/>
            <person name="Yuan J."/>
            <person name="Sun Y."/>
            <person name="Gao Y."/>
            <person name="Zhang L."/>
            <person name="Li S."/>
            <person name="Dai H."/>
            <person name="Hamel J.F."/>
            <person name="Liu C."/>
            <person name="Yu Y."/>
            <person name="Liu S."/>
            <person name="Lin W."/>
            <person name="Guo K."/>
            <person name="Jin S."/>
            <person name="Xu P."/>
            <person name="Storey K.B."/>
            <person name="Huan P."/>
            <person name="Zhang T."/>
            <person name="Zhou Y."/>
            <person name="Zhang J."/>
            <person name="Lin C."/>
            <person name="Li X."/>
            <person name="Xing L."/>
            <person name="Huo D."/>
            <person name="Sun M."/>
            <person name="Wang L."/>
            <person name="Mercier A."/>
            <person name="Li F."/>
            <person name="Yang H."/>
            <person name="Xiang J."/>
        </authorList>
    </citation>
    <scope>NUCLEOTIDE SEQUENCE [LARGE SCALE GENOMIC DNA]</scope>
    <source>
        <strain evidence="2">Shaxun</strain>
        <tissue evidence="2">Muscle</tissue>
    </source>
</reference>
<name>A0A2G8L8Q2_STIJA</name>
<sequence length="204" mass="22190">MKSEPEGLPAPPLCGVIPFLDLFEVALPELFPFRELVLLGFTPLWLRSPPRVSARGSVFGSRYLLGWLLGRLAWLRPLLEEVPQRAHERWVCPGGGVSSYLWLSFHLLALRFLLGGSSWAEKPSKSAGKPGWSRVLGWTRRRWPGLPDLPWARLRRRAASCPGVLAPGPRSDSPCSGSSSSSGGSDLPATRILGRASLLAGSSS</sequence>
<feature type="compositionally biased region" description="Low complexity" evidence="1">
    <location>
        <begin position="167"/>
        <end position="185"/>
    </location>
</feature>
<feature type="region of interest" description="Disordered" evidence="1">
    <location>
        <begin position="162"/>
        <end position="190"/>
    </location>
</feature>